<dbReference type="Proteomes" id="UP000199405">
    <property type="component" value="Unassembled WGS sequence"/>
</dbReference>
<dbReference type="InterPro" id="IPR043472">
    <property type="entry name" value="Macro_dom-like"/>
</dbReference>
<dbReference type="SUPFAM" id="SSF52949">
    <property type="entry name" value="Macro domain-like"/>
    <property type="match status" value="1"/>
</dbReference>
<organism evidence="3 4">
    <name type="scientific">Micromonospora tulbaghiae</name>
    <dbReference type="NCBI Taxonomy" id="479978"/>
    <lineage>
        <taxon>Bacteria</taxon>
        <taxon>Bacillati</taxon>
        <taxon>Actinomycetota</taxon>
        <taxon>Actinomycetes</taxon>
        <taxon>Micromonosporales</taxon>
        <taxon>Micromonosporaceae</taxon>
        <taxon>Micromonospora</taxon>
    </lineage>
</organism>
<name>A0ABY0KI91_9ACTN</name>
<comment type="caution">
    <text evidence="3">The sequence shown here is derived from an EMBL/GenBank/DDBJ whole genome shotgun (WGS) entry which is preliminary data.</text>
</comment>
<dbReference type="Gene3D" id="3.40.220.10">
    <property type="entry name" value="Leucine Aminopeptidase, subunit E, domain 1"/>
    <property type="match status" value="1"/>
</dbReference>
<feature type="domain" description="Macro" evidence="2">
    <location>
        <begin position="2"/>
        <end position="169"/>
    </location>
</feature>
<accession>A0ABY0KI91</accession>
<dbReference type="EMBL" id="FMCQ01000002">
    <property type="protein sequence ID" value="SCE75950.1"/>
    <property type="molecule type" value="Genomic_DNA"/>
</dbReference>
<evidence type="ECO:0000313" key="3">
    <source>
        <dbReference type="EMBL" id="SCE75950.1"/>
    </source>
</evidence>
<keyword evidence="4" id="KW-1185">Reference proteome</keyword>
<dbReference type="PANTHER" id="PTHR12521:SF0">
    <property type="entry name" value="ADP-RIBOSE GLYCOHYDROLASE OARD1"/>
    <property type="match status" value="1"/>
</dbReference>
<dbReference type="PROSITE" id="PS51154">
    <property type="entry name" value="MACRO"/>
    <property type="match status" value="1"/>
</dbReference>
<gene>
    <name evidence="3" type="ORF">GA0070562_2398</name>
</gene>
<dbReference type="SMART" id="SM00506">
    <property type="entry name" value="A1pp"/>
    <property type="match status" value="1"/>
</dbReference>
<dbReference type="CDD" id="cd02901">
    <property type="entry name" value="Macro_Poa1p-like"/>
    <property type="match status" value="1"/>
</dbReference>
<protein>
    <submittedName>
        <fullName evidence="3">O-acetyl-ADP-ribose deacetylase (Regulator of RNase III), contains Macro domain</fullName>
    </submittedName>
</protein>
<dbReference type="InterPro" id="IPR050892">
    <property type="entry name" value="ADP-ribose_metab_enzymes"/>
</dbReference>
<comment type="catalytic activity">
    <reaction evidence="1">
        <text>an N-(ADP-alpha-D-ribosyl)-thymidine in DNA + H2O = a thymidine in DNA + ADP-D-ribose</text>
        <dbReference type="Rhea" id="RHEA:71655"/>
        <dbReference type="Rhea" id="RHEA-COMP:13556"/>
        <dbReference type="Rhea" id="RHEA-COMP:18051"/>
        <dbReference type="ChEBI" id="CHEBI:15377"/>
        <dbReference type="ChEBI" id="CHEBI:57967"/>
        <dbReference type="ChEBI" id="CHEBI:137386"/>
        <dbReference type="ChEBI" id="CHEBI:191199"/>
    </reaction>
    <physiologicalReaction direction="left-to-right" evidence="1">
        <dbReference type="Rhea" id="RHEA:71656"/>
    </physiologicalReaction>
</comment>
<evidence type="ECO:0000313" key="4">
    <source>
        <dbReference type="Proteomes" id="UP000199405"/>
    </source>
</evidence>
<dbReference type="InterPro" id="IPR002589">
    <property type="entry name" value="Macro_dom"/>
</dbReference>
<evidence type="ECO:0000259" key="2">
    <source>
        <dbReference type="PROSITE" id="PS51154"/>
    </source>
</evidence>
<reference evidence="3 4" key="1">
    <citation type="submission" date="2016-06" db="EMBL/GenBank/DDBJ databases">
        <authorList>
            <person name="Varghese N."/>
            <person name="Submissions Spin"/>
        </authorList>
    </citation>
    <scope>NUCLEOTIDE SEQUENCE [LARGE SCALE GENOMIC DNA]</scope>
    <source>
        <strain evidence="3 4">DSM 45142</strain>
    </source>
</reference>
<sequence>MSVVRLRQYPCVAELRIARGDATSPQAKGRKIIAHVCNDLGGWGKGFVLAVSRRWPEPERDYREWHRQRAGNDFGLGAVRLVRVAPDLWVANMVGQRGMRRGSAGPPIRYDAVERCLAALAVQAEELGASVHMPRIGCGLAGGSWQRIEPLIRRALSERGIPVTVYDRS</sequence>
<evidence type="ECO:0000256" key="1">
    <source>
        <dbReference type="ARBA" id="ARBA00035885"/>
    </source>
</evidence>
<proteinExistence type="predicted"/>
<dbReference type="PANTHER" id="PTHR12521">
    <property type="entry name" value="PROTEIN C6ORF130"/>
    <property type="match status" value="1"/>
</dbReference>